<gene>
    <name evidence="3" type="ORF">GCM10017786_08970</name>
</gene>
<dbReference type="InterPro" id="IPR012495">
    <property type="entry name" value="TadE-like_dom"/>
</dbReference>
<keyword evidence="1" id="KW-1133">Transmembrane helix</keyword>
<proteinExistence type="predicted"/>
<reference evidence="4" key="1">
    <citation type="journal article" date="2019" name="Int. J. Syst. Evol. Microbiol.">
        <title>The Global Catalogue of Microorganisms (GCM) 10K type strain sequencing project: providing services to taxonomists for standard genome sequencing and annotation.</title>
        <authorList>
            <consortium name="The Broad Institute Genomics Platform"/>
            <consortium name="The Broad Institute Genome Sequencing Center for Infectious Disease"/>
            <person name="Wu L."/>
            <person name="Ma J."/>
        </authorList>
    </citation>
    <scope>NUCLEOTIDE SEQUENCE [LARGE SCALE GENOMIC DNA]</scope>
    <source>
        <strain evidence="4">CGMCC 4.7677</strain>
    </source>
</reference>
<name>A0ABQ3IGX2_9PSEU</name>
<feature type="transmembrane region" description="Helical" evidence="1">
    <location>
        <begin position="12"/>
        <end position="31"/>
    </location>
</feature>
<dbReference type="EMBL" id="BNAU01000001">
    <property type="protein sequence ID" value="GHE80908.1"/>
    <property type="molecule type" value="Genomic_DNA"/>
</dbReference>
<sequence>MGDHGSVSAELVIATPLLLLVLLAIVQFALWSHATHIAQAAASQGLVAARSQNGTAAAGTASAQQLLGQLAGGPLRGAAVSTDRGPAAAAVRISGTATSVVPFLTLPVHAEAAGPVERFVPETSG</sequence>
<protein>
    <recommendedName>
        <fullName evidence="2">TadE-like domain-containing protein</fullName>
    </recommendedName>
</protein>
<comment type="caution">
    <text evidence="3">The sequence shown here is derived from an EMBL/GenBank/DDBJ whole genome shotgun (WGS) entry which is preliminary data.</text>
</comment>
<dbReference type="Pfam" id="PF07811">
    <property type="entry name" value="TadE"/>
    <property type="match status" value="1"/>
</dbReference>
<evidence type="ECO:0000256" key="1">
    <source>
        <dbReference type="SAM" id="Phobius"/>
    </source>
</evidence>
<keyword evidence="1" id="KW-0472">Membrane</keyword>
<organism evidence="3 4">
    <name type="scientific">Amycolatopsis deserti</name>
    <dbReference type="NCBI Taxonomy" id="185696"/>
    <lineage>
        <taxon>Bacteria</taxon>
        <taxon>Bacillati</taxon>
        <taxon>Actinomycetota</taxon>
        <taxon>Actinomycetes</taxon>
        <taxon>Pseudonocardiales</taxon>
        <taxon>Pseudonocardiaceae</taxon>
        <taxon>Amycolatopsis</taxon>
    </lineage>
</organism>
<keyword evidence="1" id="KW-0812">Transmembrane</keyword>
<evidence type="ECO:0000313" key="4">
    <source>
        <dbReference type="Proteomes" id="UP000605897"/>
    </source>
</evidence>
<evidence type="ECO:0000259" key="2">
    <source>
        <dbReference type="Pfam" id="PF07811"/>
    </source>
</evidence>
<feature type="domain" description="TadE-like" evidence="2">
    <location>
        <begin position="5"/>
        <end position="45"/>
    </location>
</feature>
<evidence type="ECO:0000313" key="3">
    <source>
        <dbReference type="EMBL" id="GHE80908.1"/>
    </source>
</evidence>
<keyword evidence="4" id="KW-1185">Reference proteome</keyword>
<accession>A0ABQ3IGX2</accession>
<dbReference type="Proteomes" id="UP000605897">
    <property type="component" value="Unassembled WGS sequence"/>
</dbReference>